<evidence type="ECO:0000313" key="4">
    <source>
        <dbReference type="Proteomes" id="UP000184222"/>
    </source>
</evidence>
<dbReference type="AlphaFoldDB" id="A0A1L4BTI3"/>
<accession>A0A1L4BTI3</accession>
<sequence length="123" mass="13966">MYNNNLSKLLLATVVALGITGCASDGLYVENNVPKTKVVLESQPNKSTFYSDTYQSVTQRIYDDNIKIINLKTGENKLELNQENKNYAVYFILPNTKVENWKYLISSDSANKFTVNDKSIEKD</sequence>
<keyword evidence="4" id="KW-1185">Reference proteome</keyword>
<organism evidence="3 4">
    <name type="scientific">Francisella uliginis</name>
    <dbReference type="NCBI Taxonomy" id="573570"/>
    <lineage>
        <taxon>Bacteria</taxon>
        <taxon>Pseudomonadati</taxon>
        <taxon>Pseudomonadota</taxon>
        <taxon>Gammaproteobacteria</taxon>
        <taxon>Thiotrichales</taxon>
        <taxon>Francisellaceae</taxon>
        <taxon>Francisella</taxon>
    </lineage>
</organism>
<dbReference type="NCBIfam" id="NF041245">
    <property type="entry name" value="T6SS_IglE"/>
    <property type="match status" value="1"/>
</dbReference>
<keyword evidence="1" id="KW-0732">Signal</keyword>
<dbReference type="STRING" id="573570.F7310_07210"/>
<evidence type="ECO:0000259" key="2">
    <source>
        <dbReference type="Pfam" id="PF22361"/>
    </source>
</evidence>
<dbReference type="Proteomes" id="UP000184222">
    <property type="component" value="Chromosome"/>
</dbReference>
<protein>
    <recommendedName>
        <fullName evidence="2">Type VI lipoprotein IgE-like C-terminal domain-containing protein</fullName>
    </recommendedName>
</protein>
<dbReference type="KEGG" id="frx:F7310_07210"/>
<reference evidence="3 4" key="1">
    <citation type="journal article" date="2016" name="Appl. Environ. Microbiol.">
        <title>Whole genome relationships among Francisella bacteria of diverse origin define new species and provide specific regions for detection.</title>
        <authorList>
            <person name="Challacombe J.F."/>
            <person name="Petersen J.M."/>
            <person name="Gallegos-Graves V."/>
            <person name="Hodge D."/>
            <person name="Pillai S."/>
            <person name="Kuske C.R."/>
        </authorList>
    </citation>
    <scope>NUCLEOTIDE SEQUENCE [LARGE SCALE GENOMIC DNA]</scope>
    <source>
        <strain evidence="4">TX07-7310</strain>
    </source>
</reference>
<dbReference type="InterPro" id="IPR054378">
    <property type="entry name" value="IgE-like_C"/>
</dbReference>
<dbReference type="Pfam" id="PF22361">
    <property type="entry name" value="IglE_N"/>
    <property type="match status" value="1"/>
</dbReference>
<feature type="domain" description="Type VI lipoprotein IgE-like C-terminal" evidence="2">
    <location>
        <begin position="39"/>
        <end position="115"/>
    </location>
</feature>
<dbReference type="OrthoDB" id="5605309at2"/>
<evidence type="ECO:0000313" key="3">
    <source>
        <dbReference type="EMBL" id="API87158.1"/>
    </source>
</evidence>
<evidence type="ECO:0000256" key="1">
    <source>
        <dbReference type="SAM" id="SignalP"/>
    </source>
</evidence>
<gene>
    <name evidence="3" type="ORF">F7310_07210</name>
</gene>
<dbReference type="RefSeq" id="WP_072712852.1">
    <property type="nucleotide sequence ID" value="NZ_CP016796.1"/>
</dbReference>
<name>A0A1L4BTI3_9GAMM</name>
<proteinExistence type="predicted"/>
<dbReference type="EMBL" id="CP016796">
    <property type="protein sequence ID" value="API87158.1"/>
    <property type="molecule type" value="Genomic_DNA"/>
</dbReference>
<feature type="chain" id="PRO_5012091964" description="Type VI lipoprotein IgE-like C-terminal domain-containing protein" evidence="1">
    <location>
        <begin position="24"/>
        <end position="123"/>
    </location>
</feature>
<feature type="signal peptide" evidence="1">
    <location>
        <begin position="1"/>
        <end position="23"/>
    </location>
</feature>